<keyword evidence="2" id="KW-0732">Signal</keyword>
<protein>
    <submittedName>
        <fullName evidence="5">A disintegrin and metalloproteinase with thrombospondin motifs 3</fullName>
    </submittedName>
</protein>
<dbReference type="InterPro" id="IPR002870">
    <property type="entry name" value="Peptidase_M12B_N"/>
</dbReference>
<accession>A0ABM1AFZ8</accession>
<dbReference type="PANTHER" id="PTHR11905:SF256">
    <property type="entry name" value="PEPTIDASE M12B DOMAIN-CONTAINING PROTEIN"/>
    <property type="match status" value="1"/>
</dbReference>
<feature type="chain" id="PRO_5045468519" evidence="2">
    <location>
        <begin position="24"/>
        <end position="291"/>
    </location>
</feature>
<evidence type="ECO:0000259" key="3">
    <source>
        <dbReference type="Pfam" id="PF01562"/>
    </source>
</evidence>
<gene>
    <name evidence="5" type="primary">LOC106014218</name>
</gene>
<sequence>MEPHTRLKAQVFTVLCVVCATVGLPHVPLPKGLHSESFAVPPLPSKLSGQAEEKHGDDAEMKVPPRELHNLLGPEDLQYYFNTNIRQNVPEYIVTSPVRVPGCRHKRSADKVKDNNFLEFKLHAFGEDFHLVLTHNNRLLAPGCVLHRVNNGTVQMSSCVDSNQDRMTQDADNDCFYIGKSLTHNGSTVAVSTCDGLHGLISVPSIGHDLVIKPVKGQHSGRARRSTGAHNPHIVYRRKSSSRGACSEHLQTDEDLAALFSDLPMSNSASTGSTHKVIRRSAGNDLHLELA</sequence>
<organism evidence="4 5">
    <name type="scientific">Aplysia californica</name>
    <name type="common">California sea hare</name>
    <dbReference type="NCBI Taxonomy" id="6500"/>
    <lineage>
        <taxon>Eukaryota</taxon>
        <taxon>Metazoa</taxon>
        <taxon>Spiralia</taxon>
        <taxon>Lophotrochozoa</taxon>
        <taxon>Mollusca</taxon>
        <taxon>Gastropoda</taxon>
        <taxon>Heterobranchia</taxon>
        <taxon>Euthyneura</taxon>
        <taxon>Tectipleura</taxon>
        <taxon>Aplysiida</taxon>
        <taxon>Aplysioidea</taxon>
        <taxon>Aplysiidae</taxon>
        <taxon>Aplysia</taxon>
    </lineage>
</organism>
<keyword evidence="5" id="KW-0482">Metalloprotease</keyword>
<feature type="domain" description="Peptidase M12B propeptide" evidence="3">
    <location>
        <begin position="94"/>
        <end position="180"/>
    </location>
</feature>
<evidence type="ECO:0000313" key="5">
    <source>
        <dbReference type="RefSeq" id="XP_012946906.1"/>
    </source>
</evidence>
<dbReference type="RefSeq" id="XP_012946906.1">
    <property type="nucleotide sequence ID" value="XM_013091452.2"/>
</dbReference>
<keyword evidence="5" id="KW-0645">Protease</keyword>
<evidence type="ECO:0000256" key="1">
    <source>
        <dbReference type="ARBA" id="ARBA00023157"/>
    </source>
</evidence>
<dbReference type="Proteomes" id="UP000694888">
    <property type="component" value="Unplaced"/>
</dbReference>
<dbReference type="GO" id="GO:0008237">
    <property type="term" value="F:metallopeptidase activity"/>
    <property type="evidence" value="ECO:0007669"/>
    <property type="project" value="UniProtKB-KW"/>
</dbReference>
<dbReference type="GeneID" id="106014218"/>
<dbReference type="PANTHER" id="PTHR11905">
    <property type="entry name" value="ADAM A DISINTEGRIN AND METALLOPROTEASE DOMAIN"/>
    <property type="match status" value="1"/>
</dbReference>
<feature type="signal peptide" evidence="2">
    <location>
        <begin position="1"/>
        <end position="23"/>
    </location>
</feature>
<keyword evidence="4" id="KW-1185">Reference proteome</keyword>
<dbReference type="Pfam" id="PF01562">
    <property type="entry name" value="Pep_M12B_propep"/>
    <property type="match status" value="1"/>
</dbReference>
<proteinExistence type="predicted"/>
<evidence type="ECO:0000313" key="4">
    <source>
        <dbReference type="Proteomes" id="UP000694888"/>
    </source>
</evidence>
<name>A0ABM1AFZ8_APLCA</name>
<reference evidence="5" key="1">
    <citation type="submission" date="2025-08" db="UniProtKB">
        <authorList>
            <consortium name="RefSeq"/>
        </authorList>
    </citation>
    <scope>IDENTIFICATION</scope>
</reference>
<feature type="non-terminal residue" evidence="5">
    <location>
        <position position="291"/>
    </location>
</feature>
<keyword evidence="5" id="KW-0378">Hydrolase</keyword>
<evidence type="ECO:0000256" key="2">
    <source>
        <dbReference type="SAM" id="SignalP"/>
    </source>
</evidence>
<keyword evidence="1" id="KW-1015">Disulfide bond</keyword>